<sequence length="1371" mass="158923">MKNIDFNNIRLVNGSLNDGFEEFVCQLARKEDITDIKKFVRNGKPDGGVECYWILEDGSLIAWQAKYFCNAFDNSQYQQIDNSVKEALSAHPNLKKYIIAVPTDPSDAHISGRMSMKERINGYIDRWQKINANVTFEFWWSSDLIARLQIPSNQGLLRFWFGNNEFTDDNFSLFNKASILDLGNRYTPKLNIEVSSAQYFAVLSRGKSFKEFLNTELKKTESACQKIEKNEKCQEATERVIDVRESVKRIKDVDILGIEKVPIDDFLSSLMSLANTVQDIYYNLIEKDISQNINRESLNIYELSADILNVYNDLHQEIMKLVNDPVLILEGEAGVGKSHLLADIVEKRKNDKLDSLLLLGQKFTTDEEPFTQIMRMLNFDGSSEELLETLEAKAEISGHRLVVFIDAINEGHGLNIWPNCIRSFIESFRAHPWLGLVLSIRTSYVPAIIPRDEFGYDYCVRAIHRGFGANTRKAVLTYFKEYNILYPSVPLLNPEFRNPLFLHLFCEGMQKNGYHKIPDGIRGISSVIKLFFDGVEKSIRSHIRNSSSISVVEKAVHRYIEYLTENGCHELSVDEASEILSEISPRTFKEGELVDLLISEGVFSKNIFYDEDGGYVEGIYLSYERFENILQAEYIINNLKLDSVSLINYLKDIKRLDKVNGLFEALAILLPERRGQELFDVLPQFKEKGYVVNAVLSSLLWRDEKTIDSRLDSYFKQFYGNSRFMYRFVLTIIEISFNHGNYFNANYLHHILAPMKLADRDAVWIPILYQIYSGQDNIMEEIINWAWDESDKIHISDKSVELGVTLLAWLLASTNRKLRDTATKALIQLLHSRMNILISLFEKFKTVDDPYIQERLYCIAFGCAVRTTSKESLKEISLYVYSSIFDVKGEIYPHILLRDYAREIIEYAISIGVELDIALDKIRSPYNSKFEFDVVTEEDIMSILDKCGNYKDSPGMCGMVMSMLPEHSSLSYGDFGRYTFQSALSNWKIDAESLNYVAIKLIINKYGYSEDKHGVFDKVIGSGRGRTTTPNERIGKKYQWLAFHELLARVSDNFLKIEGAWSNNVVKYEGPWDPFVRDIDPTTLIHINELSPEDELKDNFWWSVEKYANWDMDMVDWLNADNDLPSVEPIIETKDSDGCEWLALECYPSWEEPHYDNGIYKRLWYQVRSCIVDETDFNRIYEWASKQDFGGRWMPENSERYEMFYREYYWSPAYHIYDSEGITKKELYDRNSEEFMGNIEITAIYYLWEAEEDHSKETAFSCLLPSKQLFDGVDMKFTDKQGIFSDDNDKVVCFDTSEVEKSKKYLLIRKDALLSYLKDNHKRILWYVLGERNIIGLHNYPENFPSWLVISGNYTLSGDGEVTGSLRTSHK</sequence>
<dbReference type="InterPro" id="IPR027417">
    <property type="entry name" value="P-loop_NTPase"/>
</dbReference>
<accession>A0A449I461</accession>
<dbReference type="SUPFAM" id="SSF52540">
    <property type="entry name" value="P-loop containing nucleoside triphosphate hydrolases"/>
    <property type="match status" value="1"/>
</dbReference>
<dbReference type="RefSeq" id="WP_131752224.1">
    <property type="nucleotide sequence ID" value="NZ_CAACYH010000004.1"/>
</dbReference>
<protein>
    <recommendedName>
        <fullName evidence="3">ATP-binding protein</fullName>
    </recommendedName>
</protein>
<name>A0A449I461_9BACE</name>
<organism evidence="1 2">
    <name type="scientific">Prevotella heparinolytica</name>
    <dbReference type="NCBI Taxonomy" id="28113"/>
    <lineage>
        <taxon>Bacteria</taxon>
        <taxon>Pseudomonadati</taxon>
        <taxon>Bacteroidota</taxon>
        <taxon>Bacteroidia</taxon>
        <taxon>Bacteroidales</taxon>
        <taxon>Bacteroidaceae</taxon>
        <taxon>Bacteroides</taxon>
    </lineage>
</organism>
<dbReference type="Proteomes" id="UP000396835">
    <property type="component" value="Unassembled WGS sequence"/>
</dbReference>
<evidence type="ECO:0000313" key="2">
    <source>
        <dbReference type="Proteomes" id="UP000396835"/>
    </source>
</evidence>
<dbReference type="OrthoDB" id="9757917at2"/>
<proteinExistence type="predicted"/>
<dbReference type="Gene3D" id="3.40.50.300">
    <property type="entry name" value="P-loop containing nucleotide triphosphate hydrolases"/>
    <property type="match status" value="1"/>
</dbReference>
<evidence type="ECO:0000313" key="1">
    <source>
        <dbReference type="EMBL" id="VFB14117.1"/>
    </source>
</evidence>
<reference evidence="1 2" key="1">
    <citation type="submission" date="2019-02" db="EMBL/GenBank/DDBJ databases">
        <authorList>
            <consortium name="Pathogen Informatics"/>
        </authorList>
    </citation>
    <scope>NUCLEOTIDE SEQUENCE [LARGE SCALE GENOMIC DNA]</scope>
    <source>
        <strain evidence="1 2">3012STDY7078512</strain>
    </source>
</reference>
<evidence type="ECO:0008006" key="3">
    <source>
        <dbReference type="Google" id="ProtNLM"/>
    </source>
</evidence>
<dbReference type="EMBL" id="CAACYH010000004">
    <property type="protein sequence ID" value="VFB14117.1"/>
    <property type="molecule type" value="Genomic_DNA"/>
</dbReference>
<gene>
    <name evidence="1" type="ORF">NCTC7812_01658</name>
</gene>